<proteinExistence type="inferred from homology"/>
<dbReference type="GO" id="GO:0020037">
    <property type="term" value="F:heme binding"/>
    <property type="evidence" value="ECO:0007669"/>
    <property type="project" value="InterPro"/>
</dbReference>
<dbReference type="PANTHER" id="PTHR24296">
    <property type="entry name" value="CYTOCHROME P450"/>
    <property type="match status" value="1"/>
</dbReference>
<gene>
    <name evidence="8" type="ORF">LWI28_001287</name>
</gene>
<protein>
    <recommendedName>
        <fullName evidence="10">Cytochrome P450</fullName>
    </recommendedName>
</protein>
<reference evidence="8" key="2">
    <citation type="submission" date="2023-02" db="EMBL/GenBank/DDBJ databases">
        <authorList>
            <person name="Swenson N.G."/>
            <person name="Wegrzyn J.L."/>
            <person name="Mcevoy S.L."/>
        </authorList>
    </citation>
    <scope>NUCLEOTIDE SEQUENCE</scope>
    <source>
        <strain evidence="8">91603</strain>
        <tissue evidence="8">Leaf</tissue>
    </source>
</reference>
<dbReference type="EMBL" id="JAJSOW010000003">
    <property type="protein sequence ID" value="KAI9193916.1"/>
    <property type="molecule type" value="Genomic_DNA"/>
</dbReference>
<sequence>MGRLEEIWGKDCLEFKPERWISEQGQIVHRPSYQFVALGAGPRSCIGKDIALVQMKMVATAMLWNFRMQLVDDHPISPRNAVILHMEHGLKLHVFKRNV</sequence>
<dbReference type="SUPFAM" id="SSF48264">
    <property type="entry name" value="Cytochrome P450"/>
    <property type="match status" value="1"/>
</dbReference>
<dbReference type="GO" id="GO:0016705">
    <property type="term" value="F:oxidoreductase activity, acting on paired donors, with incorporation or reduction of molecular oxygen"/>
    <property type="evidence" value="ECO:0007669"/>
    <property type="project" value="InterPro"/>
</dbReference>
<dbReference type="InterPro" id="IPR036396">
    <property type="entry name" value="Cyt_P450_sf"/>
</dbReference>
<keyword evidence="9" id="KW-1185">Reference proteome</keyword>
<evidence type="ECO:0000256" key="5">
    <source>
        <dbReference type="ARBA" id="ARBA00023002"/>
    </source>
</evidence>
<dbReference type="GO" id="GO:0005506">
    <property type="term" value="F:iron ion binding"/>
    <property type="evidence" value="ECO:0007669"/>
    <property type="project" value="InterPro"/>
</dbReference>
<keyword evidence="7" id="KW-0503">Monooxygenase</keyword>
<accession>A0AAD5P1S8</accession>
<evidence type="ECO:0000256" key="6">
    <source>
        <dbReference type="ARBA" id="ARBA00023004"/>
    </source>
</evidence>
<evidence type="ECO:0000256" key="1">
    <source>
        <dbReference type="ARBA" id="ARBA00001971"/>
    </source>
</evidence>
<keyword evidence="4" id="KW-0479">Metal-binding</keyword>
<dbReference type="Gene3D" id="1.10.630.10">
    <property type="entry name" value="Cytochrome P450"/>
    <property type="match status" value="1"/>
</dbReference>
<dbReference type="GO" id="GO:0004497">
    <property type="term" value="F:monooxygenase activity"/>
    <property type="evidence" value="ECO:0007669"/>
    <property type="project" value="UniProtKB-KW"/>
</dbReference>
<evidence type="ECO:0000313" key="8">
    <source>
        <dbReference type="EMBL" id="KAI9193916.1"/>
    </source>
</evidence>
<dbReference type="InterPro" id="IPR001128">
    <property type="entry name" value="Cyt_P450"/>
</dbReference>
<evidence type="ECO:0000313" key="9">
    <source>
        <dbReference type="Proteomes" id="UP001064489"/>
    </source>
</evidence>
<reference evidence="8" key="1">
    <citation type="journal article" date="2022" name="Plant J.">
        <title>Strategies of tolerance reflected in two North American maple genomes.</title>
        <authorList>
            <person name="McEvoy S.L."/>
            <person name="Sezen U.U."/>
            <person name="Trouern-Trend A."/>
            <person name="McMahon S.M."/>
            <person name="Schaberg P.G."/>
            <person name="Yang J."/>
            <person name="Wegrzyn J.L."/>
            <person name="Swenson N.G."/>
        </authorList>
    </citation>
    <scope>NUCLEOTIDE SEQUENCE</scope>
    <source>
        <strain evidence="8">91603</strain>
    </source>
</reference>
<comment type="similarity">
    <text evidence="2">Belongs to the cytochrome P450 family.</text>
</comment>
<comment type="caution">
    <text evidence="8">The sequence shown here is derived from an EMBL/GenBank/DDBJ whole genome shotgun (WGS) entry which is preliminary data.</text>
</comment>
<dbReference type="Proteomes" id="UP001064489">
    <property type="component" value="Chromosome 1"/>
</dbReference>
<name>A0AAD5P1S8_ACENE</name>
<comment type="cofactor">
    <cofactor evidence="1">
        <name>heme</name>
        <dbReference type="ChEBI" id="CHEBI:30413"/>
    </cofactor>
</comment>
<dbReference type="Pfam" id="PF00067">
    <property type="entry name" value="p450"/>
    <property type="match status" value="1"/>
</dbReference>
<evidence type="ECO:0000256" key="2">
    <source>
        <dbReference type="ARBA" id="ARBA00010617"/>
    </source>
</evidence>
<organism evidence="8 9">
    <name type="scientific">Acer negundo</name>
    <name type="common">Box elder</name>
    <dbReference type="NCBI Taxonomy" id="4023"/>
    <lineage>
        <taxon>Eukaryota</taxon>
        <taxon>Viridiplantae</taxon>
        <taxon>Streptophyta</taxon>
        <taxon>Embryophyta</taxon>
        <taxon>Tracheophyta</taxon>
        <taxon>Spermatophyta</taxon>
        <taxon>Magnoliopsida</taxon>
        <taxon>eudicotyledons</taxon>
        <taxon>Gunneridae</taxon>
        <taxon>Pentapetalae</taxon>
        <taxon>rosids</taxon>
        <taxon>malvids</taxon>
        <taxon>Sapindales</taxon>
        <taxon>Sapindaceae</taxon>
        <taxon>Hippocastanoideae</taxon>
        <taxon>Acereae</taxon>
        <taxon>Acer</taxon>
    </lineage>
</organism>
<evidence type="ECO:0000256" key="4">
    <source>
        <dbReference type="ARBA" id="ARBA00022723"/>
    </source>
</evidence>
<keyword evidence="6" id="KW-0408">Iron</keyword>
<evidence type="ECO:0000256" key="3">
    <source>
        <dbReference type="ARBA" id="ARBA00022617"/>
    </source>
</evidence>
<keyword evidence="3" id="KW-0349">Heme</keyword>
<evidence type="ECO:0000256" key="7">
    <source>
        <dbReference type="ARBA" id="ARBA00023033"/>
    </source>
</evidence>
<keyword evidence="5" id="KW-0560">Oxidoreductase</keyword>
<evidence type="ECO:0008006" key="10">
    <source>
        <dbReference type="Google" id="ProtNLM"/>
    </source>
</evidence>
<dbReference type="AlphaFoldDB" id="A0AAD5P1S8"/>